<proteinExistence type="predicted"/>
<evidence type="ECO:0000313" key="2">
    <source>
        <dbReference type="EMBL" id="MPD00904.1"/>
    </source>
</evidence>
<name>A0A5B7K2P9_PORTR</name>
<feature type="compositionally biased region" description="Basic and acidic residues" evidence="1">
    <location>
        <begin position="51"/>
        <end position="66"/>
    </location>
</feature>
<feature type="region of interest" description="Disordered" evidence="1">
    <location>
        <begin position="1"/>
        <end position="73"/>
    </location>
</feature>
<evidence type="ECO:0000256" key="1">
    <source>
        <dbReference type="SAM" id="MobiDB-lite"/>
    </source>
</evidence>
<reference evidence="2 3" key="1">
    <citation type="submission" date="2019-05" db="EMBL/GenBank/DDBJ databases">
        <title>Another draft genome of Portunus trituberculatus and its Hox gene families provides insights of decapod evolution.</title>
        <authorList>
            <person name="Jeong J.-H."/>
            <person name="Song I."/>
            <person name="Kim S."/>
            <person name="Choi T."/>
            <person name="Kim D."/>
            <person name="Ryu S."/>
            <person name="Kim W."/>
        </authorList>
    </citation>
    <scope>NUCLEOTIDE SEQUENCE [LARGE SCALE GENOMIC DNA]</scope>
    <source>
        <tissue evidence="2">Muscle</tissue>
    </source>
</reference>
<evidence type="ECO:0000313" key="3">
    <source>
        <dbReference type="Proteomes" id="UP000324222"/>
    </source>
</evidence>
<accession>A0A5B7K2P9</accession>
<dbReference type="Proteomes" id="UP000324222">
    <property type="component" value="Unassembled WGS sequence"/>
</dbReference>
<protein>
    <submittedName>
        <fullName evidence="2">Uncharacterized protein</fullName>
    </submittedName>
</protein>
<dbReference type="EMBL" id="VSRR010124890">
    <property type="protein sequence ID" value="MPD00904.1"/>
    <property type="molecule type" value="Genomic_DNA"/>
</dbReference>
<feature type="compositionally biased region" description="Polar residues" evidence="1">
    <location>
        <begin position="12"/>
        <end position="22"/>
    </location>
</feature>
<sequence>MPWRDEVKEYNAVNQEHPTQAQPRPPRRPGTEIPEEKKLELEEEEDENEDGGGRYVEENLKGRIDGVWEGEEG</sequence>
<comment type="caution">
    <text evidence="2">The sequence shown here is derived from an EMBL/GenBank/DDBJ whole genome shotgun (WGS) entry which is preliminary data.</text>
</comment>
<gene>
    <name evidence="2" type="ORF">E2C01_096409</name>
</gene>
<organism evidence="2 3">
    <name type="scientific">Portunus trituberculatus</name>
    <name type="common">Swimming crab</name>
    <name type="synonym">Neptunus trituberculatus</name>
    <dbReference type="NCBI Taxonomy" id="210409"/>
    <lineage>
        <taxon>Eukaryota</taxon>
        <taxon>Metazoa</taxon>
        <taxon>Ecdysozoa</taxon>
        <taxon>Arthropoda</taxon>
        <taxon>Crustacea</taxon>
        <taxon>Multicrustacea</taxon>
        <taxon>Malacostraca</taxon>
        <taxon>Eumalacostraca</taxon>
        <taxon>Eucarida</taxon>
        <taxon>Decapoda</taxon>
        <taxon>Pleocyemata</taxon>
        <taxon>Brachyura</taxon>
        <taxon>Eubrachyura</taxon>
        <taxon>Portunoidea</taxon>
        <taxon>Portunidae</taxon>
        <taxon>Portuninae</taxon>
        <taxon>Portunus</taxon>
    </lineage>
</organism>
<keyword evidence="3" id="KW-1185">Reference proteome</keyword>
<dbReference type="AlphaFoldDB" id="A0A5B7K2P9"/>
<feature type="compositionally biased region" description="Acidic residues" evidence="1">
    <location>
        <begin position="41"/>
        <end position="50"/>
    </location>
</feature>